<dbReference type="AlphaFoldDB" id="A0AAV3YDS9"/>
<reference evidence="1 2" key="1">
    <citation type="journal article" date="2021" name="Elife">
        <title>Chloroplast acquisition without the gene transfer in kleptoplastic sea slugs, Plakobranchus ocellatus.</title>
        <authorList>
            <person name="Maeda T."/>
            <person name="Takahashi S."/>
            <person name="Yoshida T."/>
            <person name="Shimamura S."/>
            <person name="Takaki Y."/>
            <person name="Nagai Y."/>
            <person name="Toyoda A."/>
            <person name="Suzuki Y."/>
            <person name="Arimoto A."/>
            <person name="Ishii H."/>
            <person name="Satoh N."/>
            <person name="Nishiyama T."/>
            <person name="Hasebe M."/>
            <person name="Maruyama T."/>
            <person name="Minagawa J."/>
            <person name="Obokata J."/>
            <person name="Shigenobu S."/>
        </authorList>
    </citation>
    <scope>NUCLEOTIDE SEQUENCE [LARGE SCALE GENOMIC DNA]</scope>
</reference>
<proteinExistence type="predicted"/>
<protein>
    <submittedName>
        <fullName evidence="1">Uncharacterized protein</fullName>
    </submittedName>
</protein>
<dbReference type="Proteomes" id="UP000735302">
    <property type="component" value="Unassembled WGS sequence"/>
</dbReference>
<organism evidence="1 2">
    <name type="scientific">Plakobranchus ocellatus</name>
    <dbReference type="NCBI Taxonomy" id="259542"/>
    <lineage>
        <taxon>Eukaryota</taxon>
        <taxon>Metazoa</taxon>
        <taxon>Spiralia</taxon>
        <taxon>Lophotrochozoa</taxon>
        <taxon>Mollusca</taxon>
        <taxon>Gastropoda</taxon>
        <taxon>Heterobranchia</taxon>
        <taxon>Euthyneura</taxon>
        <taxon>Panpulmonata</taxon>
        <taxon>Sacoglossa</taxon>
        <taxon>Placobranchoidea</taxon>
        <taxon>Plakobranchidae</taxon>
        <taxon>Plakobranchus</taxon>
    </lineage>
</organism>
<name>A0AAV3YDS9_9GAST</name>
<sequence>MSHISMHQIITWFWPCRPTIIWQTGSVVILSGPCPVGSTAHVARLANKNIRHPNNQASSWHQRGCLLKMMERVAKMQTCIIVQKWGDFNDTDPDARITPNQIDTHCA</sequence>
<comment type="caution">
    <text evidence="1">The sequence shown here is derived from an EMBL/GenBank/DDBJ whole genome shotgun (WGS) entry which is preliminary data.</text>
</comment>
<evidence type="ECO:0000313" key="1">
    <source>
        <dbReference type="EMBL" id="GFN80302.1"/>
    </source>
</evidence>
<keyword evidence="2" id="KW-1185">Reference proteome</keyword>
<evidence type="ECO:0000313" key="2">
    <source>
        <dbReference type="Proteomes" id="UP000735302"/>
    </source>
</evidence>
<gene>
    <name evidence="1" type="ORF">PoB_000680800</name>
</gene>
<accession>A0AAV3YDS9</accession>
<dbReference type="EMBL" id="BLXT01000816">
    <property type="protein sequence ID" value="GFN80302.1"/>
    <property type="molecule type" value="Genomic_DNA"/>
</dbReference>